<dbReference type="SUPFAM" id="SSF53756">
    <property type="entry name" value="UDP-Glycosyltransferase/glycogen phosphorylase"/>
    <property type="match status" value="1"/>
</dbReference>
<proteinExistence type="predicted"/>
<dbReference type="OrthoDB" id="555447at2"/>
<evidence type="ECO:0000256" key="1">
    <source>
        <dbReference type="SAM" id="Phobius"/>
    </source>
</evidence>
<accession>A0A223S2W5</accession>
<dbReference type="AlphaFoldDB" id="A0A223S2W5"/>
<reference evidence="2 3" key="1">
    <citation type="submission" date="2017-08" db="EMBL/GenBank/DDBJ databases">
        <title>The complete genome sequence of Nocardiopsis gilva YIM 90087.</title>
        <authorList>
            <person name="Yin M."/>
            <person name="Tang S."/>
        </authorList>
    </citation>
    <scope>NUCLEOTIDE SEQUENCE [LARGE SCALE GENOMIC DNA]</scope>
    <source>
        <strain evidence="2 3">YIM 90087</strain>
    </source>
</reference>
<organism evidence="2 3">
    <name type="scientific">Nocardiopsis gilva YIM 90087</name>
    <dbReference type="NCBI Taxonomy" id="1235441"/>
    <lineage>
        <taxon>Bacteria</taxon>
        <taxon>Bacillati</taxon>
        <taxon>Actinomycetota</taxon>
        <taxon>Actinomycetes</taxon>
        <taxon>Streptosporangiales</taxon>
        <taxon>Nocardiopsidaceae</taxon>
        <taxon>Nocardiopsis</taxon>
    </lineage>
</organism>
<sequence length="153" mass="17442">MPTAPILFVASSGGHLAQLWSLRPWWEDRERAWVTFRTPDAVPLLEGEDVTWAYHPTTRNIGNLLRNTALAVRTFGHRRPSTVISTGAGVALPFFVLAWLLRVPTVYIEVYDRIDRPTLTTRLCRPFTRLFLAQWDEQRTFLPSTAITVGPLL</sequence>
<keyword evidence="1" id="KW-0472">Membrane</keyword>
<dbReference type="Proteomes" id="UP000215005">
    <property type="component" value="Chromosome"/>
</dbReference>
<keyword evidence="3" id="KW-1185">Reference proteome</keyword>
<name>A0A223S2W5_9ACTN</name>
<keyword evidence="1" id="KW-0812">Transmembrane</keyword>
<evidence type="ECO:0000313" key="3">
    <source>
        <dbReference type="Proteomes" id="UP000215005"/>
    </source>
</evidence>
<feature type="transmembrane region" description="Helical" evidence="1">
    <location>
        <begin position="83"/>
        <end position="101"/>
    </location>
</feature>
<protein>
    <submittedName>
        <fullName evidence="2">UDP-N-acetylglucosamine--LPS N-acetylglucosamine transferase</fullName>
    </submittedName>
</protein>
<dbReference type="KEGG" id="ngv:CDO52_06455"/>
<gene>
    <name evidence="2" type="ORF">CDO52_06455</name>
</gene>
<dbReference type="GO" id="GO:0016740">
    <property type="term" value="F:transferase activity"/>
    <property type="evidence" value="ECO:0007669"/>
    <property type="project" value="UniProtKB-KW"/>
</dbReference>
<dbReference type="RefSeq" id="WP_017619940.1">
    <property type="nucleotide sequence ID" value="NZ_ANBG01000282.1"/>
</dbReference>
<dbReference type="EMBL" id="CP022753">
    <property type="protein sequence ID" value="ASU82473.1"/>
    <property type="molecule type" value="Genomic_DNA"/>
</dbReference>
<keyword evidence="1" id="KW-1133">Transmembrane helix</keyword>
<dbReference type="Gene3D" id="3.40.50.2000">
    <property type="entry name" value="Glycogen Phosphorylase B"/>
    <property type="match status" value="1"/>
</dbReference>
<evidence type="ECO:0000313" key="2">
    <source>
        <dbReference type="EMBL" id="ASU82473.1"/>
    </source>
</evidence>
<keyword evidence="2" id="KW-0808">Transferase</keyword>